<feature type="non-terminal residue" evidence="2">
    <location>
        <position position="81"/>
    </location>
</feature>
<feature type="compositionally biased region" description="Basic and acidic residues" evidence="1">
    <location>
        <begin position="57"/>
        <end position="70"/>
    </location>
</feature>
<accession>A0A097BVU5</accession>
<dbReference type="AlphaFoldDB" id="A0A097BVU5"/>
<dbReference type="EMBL" id="KM114293">
    <property type="protein sequence ID" value="AIS72980.1"/>
    <property type="molecule type" value="Genomic_DNA"/>
</dbReference>
<feature type="region of interest" description="Disordered" evidence="1">
    <location>
        <begin position="57"/>
        <end position="81"/>
    </location>
</feature>
<feature type="compositionally biased region" description="Polar residues" evidence="1">
    <location>
        <begin position="71"/>
        <end position="81"/>
    </location>
</feature>
<sequence>NGRRKSQREVVAGEYVNPPRISDPISSDRVQDICIITQCEIPVRRVCSWWGRGLRQHADPRRRVREKNVGREQSGSPQTVH</sequence>
<reference evidence="2" key="1">
    <citation type="submission" date="2014-07" db="EMBL/GenBank/DDBJ databases">
        <title>Molecular studies of IYSV on onion in Egypt.</title>
        <authorList>
            <person name="Abdelkhalek A.A."/>
            <person name="Hafez E.E."/>
        </authorList>
    </citation>
    <scope>NUCLEOTIDE SEQUENCE</scope>
</reference>
<proteinExistence type="predicted"/>
<feature type="non-terminal residue" evidence="2">
    <location>
        <position position="1"/>
    </location>
</feature>
<evidence type="ECO:0000256" key="1">
    <source>
        <dbReference type="SAM" id="MobiDB-lite"/>
    </source>
</evidence>
<protein>
    <submittedName>
        <fullName evidence="2">Retrotransposon protein</fullName>
    </submittedName>
</protein>
<evidence type="ECO:0000313" key="2">
    <source>
        <dbReference type="EMBL" id="AIS72980.1"/>
    </source>
</evidence>
<name>A0A097BVU5_ALLCE</name>
<organism evidence="2">
    <name type="scientific">Allium cepa</name>
    <name type="common">Onion</name>
    <dbReference type="NCBI Taxonomy" id="4679"/>
    <lineage>
        <taxon>Eukaryota</taxon>
        <taxon>Viridiplantae</taxon>
        <taxon>Streptophyta</taxon>
        <taxon>Embryophyta</taxon>
        <taxon>Tracheophyta</taxon>
        <taxon>Spermatophyta</taxon>
        <taxon>Magnoliopsida</taxon>
        <taxon>Liliopsida</taxon>
        <taxon>Asparagales</taxon>
        <taxon>Amaryllidaceae</taxon>
        <taxon>Allioideae</taxon>
        <taxon>Allieae</taxon>
        <taxon>Allium</taxon>
    </lineage>
</organism>